<feature type="region of interest" description="Disordered" evidence="1">
    <location>
        <begin position="143"/>
        <end position="166"/>
    </location>
</feature>
<accession>A0ABY6UEN7</accession>
<name>A0ABY6UEN7_BIOOC</name>
<feature type="compositionally biased region" description="Low complexity" evidence="1">
    <location>
        <begin position="96"/>
        <end position="105"/>
    </location>
</feature>
<reference evidence="2 3" key="1">
    <citation type="submission" date="2019-06" db="EMBL/GenBank/DDBJ databases">
        <authorList>
            <person name="Broberg M."/>
        </authorList>
    </citation>
    <scope>NUCLEOTIDE SEQUENCE [LARGE SCALE GENOMIC DNA]</scope>
</reference>
<sequence>MELELELEQVRLRQHSWLCFLVRLAHEHLCLLLLKLGLHVPFHLARWQLSLSLLGLGLRAYLDLGFLLELEQFPRVRVRVRSQRPRRPPEARRLGPVYSSPDSKSSAVSKSLWCWYSALSSDASARRLERAAVRGCGPAVAVDGPGAPPWASASCVESPLSRLSTS</sequence>
<organism evidence="2 3">
    <name type="scientific">Bionectria ochroleuca</name>
    <name type="common">Gliocladium roseum</name>
    <dbReference type="NCBI Taxonomy" id="29856"/>
    <lineage>
        <taxon>Eukaryota</taxon>
        <taxon>Fungi</taxon>
        <taxon>Dikarya</taxon>
        <taxon>Ascomycota</taxon>
        <taxon>Pezizomycotina</taxon>
        <taxon>Sordariomycetes</taxon>
        <taxon>Hypocreomycetidae</taxon>
        <taxon>Hypocreales</taxon>
        <taxon>Bionectriaceae</taxon>
        <taxon>Clonostachys</taxon>
    </lineage>
</organism>
<evidence type="ECO:0000313" key="2">
    <source>
        <dbReference type="EMBL" id="VUC28491.1"/>
    </source>
</evidence>
<dbReference type="Proteomes" id="UP000766486">
    <property type="component" value="Unassembled WGS sequence"/>
</dbReference>
<dbReference type="EMBL" id="CABFNS010000785">
    <property type="protein sequence ID" value="VUC28491.1"/>
    <property type="molecule type" value="Genomic_DNA"/>
</dbReference>
<comment type="caution">
    <text evidence="2">The sequence shown here is derived from an EMBL/GenBank/DDBJ whole genome shotgun (WGS) entry which is preliminary data.</text>
</comment>
<evidence type="ECO:0000313" key="3">
    <source>
        <dbReference type="Proteomes" id="UP000766486"/>
    </source>
</evidence>
<proteinExistence type="predicted"/>
<evidence type="ECO:0000256" key="1">
    <source>
        <dbReference type="SAM" id="MobiDB-lite"/>
    </source>
</evidence>
<protein>
    <submittedName>
        <fullName evidence="2">Uncharacterized protein</fullName>
    </submittedName>
</protein>
<keyword evidence="3" id="KW-1185">Reference proteome</keyword>
<feature type="region of interest" description="Disordered" evidence="1">
    <location>
        <begin position="83"/>
        <end position="105"/>
    </location>
</feature>
<gene>
    <name evidence="2" type="ORF">CLO192961_LOCUS236041</name>
</gene>